<organism evidence="3 4">
    <name type="scientific">Arabidopsis thaliana</name>
    <name type="common">Mouse-ear cress</name>
    <dbReference type="NCBI Taxonomy" id="3702"/>
    <lineage>
        <taxon>Eukaryota</taxon>
        <taxon>Viridiplantae</taxon>
        <taxon>Streptophyta</taxon>
        <taxon>Embryophyta</taxon>
        <taxon>Tracheophyta</taxon>
        <taxon>Spermatophyta</taxon>
        <taxon>Magnoliopsida</taxon>
        <taxon>eudicotyledons</taxon>
        <taxon>Gunneridae</taxon>
        <taxon>Pentapetalae</taxon>
        <taxon>rosids</taxon>
        <taxon>malvids</taxon>
        <taxon>Brassicales</taxon>
        <taxon>Brassicaceae</taxon>
        <taxon>Camelineae</taxon>
        <taxon>Arabidopsis</taxon>
    </lineage>
</organism>
<dbReference type="PROSITE" id="PS50181">
    <property type="entry name" value="FBOX"/>
    <property type="match status" value="1"/>
</dbReference>
<dbReference type="SMART" id="SM00256">
    <property type="entry name" value="FBOX"/>
    <property type="match status" value="1"/>
</dbReference>
<proteinExistence type="predicted"/>
<dbReference type="PANTHER" id="PTHR38926:SF2">
    <property type="entry name" value="F-BOX_LRR-REPEAT PROTEIN 21-RELATED"/>
    <property type="match status" value="1"/>
</dbReference>
<evidence type="ECO:0000313" key="4">
    <source>
        <dbReference type="Proteomes" id="UP000078284"/>
    </source>
</evidence>
<accession>A0A178V4W7</accession>
<dbReference type="EMBL" id="LUHQ01000004">
    <property type="protein sequence ID" value="OAO99951.1"/>
    <property type="molecule type" value="Genomic_DNA"/>
</dbReference>
<evidence type="ECO:0000256" key="1">
    <source>
        <dbReference type="SAM" id="MobiDB-lite"/>
    </source>
</evidence>
<dbReference type="Pfam" id="PF12937">
    <property type="entry name" value="F-box-like"/>
    <property type="match status" value="1"/>
</dbReference>
<dbReference type="InterPro" id="IPR032675">
    <property type="entry name" value="LRR_dom_sf"/>
</dbReference>
<feature type="region of interest" description="Disordered" evidence="1">
    <location>
        <begin position="1"/>
        <end position="25"/>
    </location>
</feature>
<dbReference type="ExpressionAtlas" id="A0A178V4W7">
    <property type="expression patterns" value="baseline and differential"/>
</dbReference>
<name>A0A178V4W7_ARATH</name>
<comment type="caution">
    <text evidence="3">The sequence shown here is derived from an EMBL/GenBank/DDBJ whole genome shotgun (WGS) entry which is preliminary data.</text>
</comment>
<dbReference type="Gene3D" id="3.80.10.10">
    <property type="entry name" value="Ribonuclease Inhibitor"/>
    <property type="match status" value="1"/>
</dbReference>
<dbReference type="CDD" id="cd22164">
    <property type="entry name" value="F-box_AtSKIP19-like"/>
    <property type="match status" value="1"/>
</dbReference>
<dbReference type="InterPro" id="IPR001810">
    <property type="entry name" value="F-box_dom"/>
</dbReference>
<sequence length="309" mass="35360">MATSTTLQSLLMKEDEEQRNKRRTTSTMFLKKDDEERINWVDLPPELTTSILLRLSVTDILDNARKLCRAWRRICKDPSMWRKINLRDCLMYEFDFESMCRHIVDLSQGGLLEINIEHFVSDSLLSYIVDRSSNLKSLGISIYEPMTNKGVMNGIEKLPLLETLVIFHSSFKLDLKAIGHACPHLKTLKLNSLGSGLAHDISQVGYIPLLECDDDALAIAENMPKLRHLQLMGNGLTNTGLNAILDGCPHLEEHLDVRKCFNINLVGNLEKRCMKRIKELRRPHDSTADYPYSISVSMVVQMMITSRYH</sequence>
<reference evidence="4" key="1">
    <citation type="journal article" date="2016" name="Proc. Natl. Acad. Sci. U.S.A.">
        <title>Chromosome-level assembly of Arabidopsis thaliana Ler reveals the extent of translocation and inversion polymorphisms.</title>
        <authorList>
            <person name="Zapata L."/>
            <person name="Ding J."/>
            <person name="Willing E.M."/>
            <person name="Hartwig B."/>
            <person name="Bezdan D."/>
            <person name="Jiao W.B."/>
            <person name="Patel V."/>
            <person name="Velikkakam James G."/>
            <person name="Koornneef M."/>
            <person name="Ossowski S."/>
            <person name="Schneeberger K."/>
        </authorList>
    </citation>
    <scope>NUCLEOTIDE SEQUENCE [LARGE SCALE GENOMIC DNA]</scope>
    <source>
        <strain evidence="4">cv. Landsberg erecta</strain>
    </source>
</reference>
<dbReference type="AlphaFoldDB" id="A0A178V4W7"/>
<evidence type="ECO:0000259" key="2">
    <source>
        <dbReference type="PROSITE" id="PS50181"/>
    </source>
</evidence>
<dbReference type="PANTHER" id="PTHR38926">
    <property type="entry name" value="F-BOX DOMAIN CONTAINING PROTEIN, EXPRESSED"/>
    <property type="match status" value="1"/>
</dbReference>
<dbReference type="Proteomes" id="UP000078284">
    <property type="component" value="Chromosome 4"/>
</dbReference>
<gene>
    <name evidence="3" type="ordered locus">AXX17_At4g04640</name>
</gene>
<feature type="domain" description="F-box" evidence="2">
    <location>
        <begin position="37"/>
        <end position="84"/>
    </location>
</feature>
<dbReference type="SUPFAM" id="SSF52047">
    <property type="entry name" value="RNI-like"/>
    <property type="match status" value="1"/>
</dbReference>
<protein>
    <recommendedName>
        <fullName evidence="2">F-box domain-containing protein</fullName>
    </recommendedName>
</protein>
<evidence type="ECO:0000313" key="3">
    <source>
        <dbReference type="EMBL" id="OAO99951.1"/>
    </source>
</evidence>